<protein>
    <recommendedName>
        <fullName evidence="3">DUF4336 domain-containing protein</fullName>
    </recommendedName>
</protein>
<dbReference type="PANTHER" id="PTHR33835:SF1">
    <property type="entry name" value="METALLO-BETA-LACTAMASE DOMAIN-CONTAINING PROTEIN"/>
    <property type="match status" value="1"/>
</dbReference>
<reference evidence="1 2" key="1">
    <citation type="submission" date="2023-11" db="EMBL/GenBank/DDBJ databases">
        <title>Paucibacter sp. nov., isolated from fresh soil in Korea.</title>
        <authorList>
            <person name="Le N.T.T."/>
        </authorList>
    </citation>
    <scope>NUCLEOTIDE SEQUENCE [LARGE SCALE GENOMIC DNA]</scope>
    <source>
        <strain evidence="1 2">R3-3</strain>
    </source>
</reference>
<dbReference type="EMBL" id="JAXCLA010000005">
    <property type="protein sequence ID" value="MDY0746325.1"/>
    <property type="molecule type" value="Genomic_DNA"/>
</dbReference>
<dbReference type="Proteomes" id="UP001285263">
    <property type="component" value="Unassembled WGS sequence"/>
</dbReference>
<evidence type="ECO:0000313" key="2">
    <source>
        <dbReference type="Proteomes" id="UP001285263"/>
    </source>
</evidence>
<sequence length="240" mass="26250">MSRLNDEWKVEPHGAIEQLDDGLWTVAGEIAMPLGHFPRRMTIVRLADGRLVIWSAIPLQESAMLQLEDEGPIGYIVAPGVSHRLDLRPWKQRYPSALIVCAPGAREAVSEAVAVDATEDPFGDAAVSFQAVPGVDGKEAALLVRRSSGTSLVINDLIANVRHPEGLGAKVMARLMGFGVKEPEMPWVGEKLYVKDKEALALALLQWSTEPALRRIVVSHGDVIDSEPNRVLERIADELK</sequence>
<keyword evidence="2" id="KW-1185">Reference proteome</keyword>
<gene>
    <name evidence="1" type="ORF">SNE35_17570</name>
</gene>
<comment type="caution">
    <text evidence="1">The sequence shown here is derived from an EMBL/GenBank/DDBJ whole genome shotgun (WGS) entry which is preliminary data.</text>
</comment>
<dbReference type="RefSeq" id="WP_320424226.1">
    <property type="nucleotide sequence ID" value="NZ_JAXCLA010000005.1"/>
</dbReference>
<evidence type="ECO:0008006" key="3">
    <source>
        <dbReference type="Google" id="ProtNLM"/>
    </source>
</evidence>
<evidence type="ECO:0000313" key="1">
    <source>
        <dbReference type="EMBL" id="MDY0746325.1"/>
    </source>
</evidence>
<name>A0ABU5DKX2_9BURK</name>
<accession>A0ABU5DKX2</accession>
<proteinExistence type="predicted"/>
<organism evidence="1 2">
    <name type="scientific">Roseateles agri</name>
    <dbReference type="NCBI Taxonomy" id="3098619"/>
    <lineage>
        <taxon>Bacteria</taxon>
        <taxon>Pseudomonadati</taxon>
        <taxon>Pseudomonadota</taxon>
        <taxon>Betaproteobacteria</taxon>
        <taxon>Burkholderiales</taxon>
        <taxon>Sphaerotilaceae</taxon>
        <taxon>Roseateles</taxon>
    </lineage>
</organism>
<dbReference type="PANTHER" id="PTHR33835">
    <property type="entry name" value="YALI0C07656P"/>
    <property type="match status" value="1"/>
</dbReference>
<dbReference type="InterPro" id="IPR025638">
    <property type="entry name" value="DUF4336"/>
</dbReference>